<sequence length="118" mass="13523">MKIKESGIILFTENYEKAVDYYVHQIGLTLRLQKDDLSFLEFGNSYLLIEGKGVASQSEKTRAQSSVCLRIDVYDFDQTVFELKQRGVDVDVRRVDWGTIGIIIDPEGNRIEIKDGNF</sequence>
<dbReference type="RefSeq" id="WP_171636748.1">
    <property type="nucleotide sequence ID" value="NZ_WHNY01000082.1"/>
</dbReference>
<dbReference type="Proteomes" id="UP000653578">
    <property type="component" value="Unassembled WGS sequence"/>
</dbReference>
<evidence type="ECO:0000313" key="2">
    <source>
        <dbReference type="EMBL" id="NOU68952.1"/>
    </source>
</evidence>
<dbReference type="Pfam" id="PF00903">
    <property type="entry name" value="Glyoxalase"/>
    <property type="match status" value="1"/>
</dbReference>
<evidence type="ECO:0000259" key="1">
    <source>
        <dbReference type="PROSITE" id="PS51819"/>
    </source>
</evidence>
<dbReference type="Gene3D" id="3.10.180.10">
    <property type="entry name" value="2,3-Dihydroxybiphenyl 1,2-Dioxygenase, domain 1"/>
    <property type="match status" value="1"/>
</dbReference>
<evidence type="ECO:0000313" key="3">
    <source>
        <dbReference type="Proteomes" id="UP000653578"/>
    </source>
</evidence>
<dbReference type="InterPro" id="IPR004360">
    <property type="entry name" value="Glyas_Fos-R_dOase_dom"/>
</dbReference>
<dbReference type="EMBL" id="WHNY01000082">
    <property type="protein sequence ID" value="NOU68952.1"/>
    <property type="molecule type" value="Genomic_DNA"/>
</dbReference>
<comment type="caution">
    <text evidence="2">The sequence shown here is derived from an EMBL/GenBank/DDBJ whole genome shotgun (WGS) entry which is preliminary data.</text>
</comment>
<dbReference type="PROSITE" id="PS51819">
    <property type="entry name" value="VOC"/>
    <property type="match status" value="1"/>
</dbReference>
<feature type="domain" description="VOC" evidence="1">
    <location>
        <begin position="4"/>
        <end position="116"/>
    </location>
</feature>
<reference evidence="2 3" key="1">
    <citation type="submission" date="2019-10" db="EMBL/GenBank/DDBJ databases">
        <title>Description of Paenibacillus humi sp. nov.</title>
        <authorList>
            <person name="Carlier A."/>
            <person name="Qi S."/>
        </authorList>
    </citation>
    <scope>NUCLEOTIDE SEQUENCE [LARGE SCALE GENOMIC DNA]</scope>
    <source>
        <strain evidence="2 3">LMG 31461</strain>
    </source>
</reference>
<proteinExistence type="predicted"/>
<dbReference type="InterPro" id="IPR037523">
    <property type="entry name" value="VOC_core"/>
</dbReference>
<name>A0ABX1XKB0_9BACL</name>
<protein>
    <submittedName>
        <fullName evidence="2">Glyoxalase/bleomycin resistance/dioxygenase family protein</fullName>
    </submittedName>
</protein>
<dbReference type="InterPro" id="IPR029068">
    <property type="entry name" value="Glyas_Bleomycin-R_OHBP_Dase"/>
</dbReference>
<dbReference type="SUPFAM" id="SSF54593">
    <property type="entry name" value="Glyoxalase/Bleomycin resistance protein/Dihydroxybiphenyl dioxygenase"/>
    <property type="match status" value="1"/>
</dbReference>
<accession>A0ABX1XKB0</accession>
<keyword evidence="3" id="KW-1185">Reference proteome</keyword>
<organism evidence="2 3">
    <name type="scientific">Paenibacillus plantarum</name>
    <dbReference type="NCBI Taxonomy" id="2654975"/>
    <lineage>
        <taxon>Bacteria</taxon>
        <taxon>Bacillati</taxon>
        <taxon>Bacillota</taxon>
        <taxon>Bacilli</taxon>
        <taxon>Bacillales</taxon>
        <taxon>Paenibacillaceae</taxon>
        <taxon>Paenibacillus</taxon>
    </lineage>
</organism>
<gene>
    <name evidence="2" type="ORF">GC096_33575</name>
</gene>